<dbReference type="Pfam" id="PF13244">
    <property type="entry name" value="MbhD"/>
    <property type="match status" value="1"/>
</dbReference>
<dbReference type="EMBL" id="JBHPON010000002">
    <property type="protein sequence ID" value="MFC6035952.1"/>
    <property type="molecule type" value="Genomic_DNA"/>
</dbReference>
<organism evidence="10 11">
    <name type="scientific">Hyphococcus aureus</name>
    <dbReference type="NCBI Taxonomy" id="2666033"/>
    <lineage>
        <taxon>Bacteria</taxon>
        <taxon>Pseudomonadati</taxon>
        <taxon>Pseudomonadota</taxon>
        <taxon>Alphaproteobacteria</taxon>
        <taxon>Parvularculales</taxon>
        <taxon>Parvularculaceae</taxon>
        <taxon>Hyphococcus</taxon>
    </lineage>
</organism>
<dbReference type="Pfam" id="PF20501">
    <property type="entry name" value="MbhE"/>
    <property type="match status" value="1"/>
</dbReference>
<feature type="transmembrane region" description="Helical" evidence="7">
    <location>
        <begin position="66"/>
        <end position="85"/>
    </location>
</feature>
<dbReference type="RefSeq" id="WP_379882829.1">
    <property type="nucleotide sequence ID" value="NZ_JBHPON010000002.1"/>
</dbReference>
<sequence>MSDFSPLMSPVVLIDLALLTMLILVAVSMLKSRHLFAVVMLSGIYSLLSAAFFVSLDAVDVAFTEAAVGAGISTVLMLAGMLLTVRREKPKTPGRAPVALAVVLAMGAALFYATIDMPAFGDAQAPANSYVGQEYVERTASEIPMPNIVTAVLASYRGFDTMGETMVIFTAGVAVMLLLGLGSVRGGREVSDAKTKKRDD</sequence>
<feature type="transmembrane region" description="Helical" evidence="7">
    <location>
        <begin position="6"/>
        <end position="27"/>
    </location>
</feature>
<dbReference type="PANTHER" id="PTHR43373">
    <property type="entry name" value="NA(+)/H(+) ANTIPORTER SUBUNIT"/>
    <property type="match status" value="1"/>
</dbReference>
<comment type="subcellular location">
    <subcellularLocation>
        <location evidence="1">Cell membrane</location>
        <topology evidence="1">Multi-pass membrane protein</topology>
    </subcellularLocation>
</comment>
<name>A0ABW1KZB9_9PROT</name>
<feature type="transmembrane region" description="Helical" evidence="7">
    <location>
        <begin position="166"/>
        <end position="184"/>
    </location>
</feature>
<keyword evidence="3" id="KW-1003">Cell membrane</keyword>
<keyword evidence="6 7" id="KW-0472">Membrane</keyword>
<keyword evidence="5 7" id="KW-1133">Transmembrane helix</keyword>
<evidence type="ECO:0000256" key="6">
    <source>
        <dbReference type="ARBA" id="ARBA00023136"/>
    </source>
</evidence>
<evidence type="ECO:0000256" key="7">
    <source>
        <dbReference type="SAM" id="Phobius"/>
    </source>
</evidence>
<reference evidence="10 11" key="1">
    <citation type="submission" date="2024-09" db="EMBL/GenBank/DDBJ databases">
        <authorList>
            <person name="Zhang Z.-H."/>
        </authorList>
    </citation>
    <scope>NUCLEOTIDE SEQUENCE [LARGE SCALE GENOMIC DNA]</scope>
    <source>
        <strain evidence="10 11">HHTR114</strain>
    </source>
</reference>
<proteinExistence type="predicted"/>
<evidence type="ECO:0000256" key="1">
    <source>
        <dbReference type="ARBA" id="ARBA00004651"/>
    </source>
</evidence>
<keyword evidence="4 7" id="KW-0812">Transmembrane</keyword>
<evidence type="ECO:0000313" key="10">
    <source>
        <dbReference type="EMBL" id="MFC6035952.1"/>
    </source>
</evidence>
<dbReference type="Proteomes" id="UP001596116">
    <property type="component" value="Unassembled WGS sequence"/>
</dbReference>
<dbReference type="InterPro" id="IPR046806">
    <property type="entry name" value="MrpA_C/MbhE"/>
</dbReference>
<dbReference type="InterPro" id="IPR025383">
    <property type="entry name" value="MrpA_C/MbhD"/>
</dbReference>
<evidence type="ECO:0000259" key="8">
    <source>
        <dbReference type="Pfam" id="PF13244"/>
    </source>
</evidence>
<gene>
    <name evidence="10" type="ORF">ACFMB1_10385</name>
</gene>
<evidence type="ECO:0000256" key="5">
    <source>
        <dbReference type="ARBA" id="ARBA00022989"/>
    </source>
</evidence>
<evidence type="ECO:0000256" key="2">
    <source>
        <dbReference type="ARBA" id="ARBA00022448"/>
    </source>
</evidence>
<dbReference type="NCBIfam" id="NF009159">
    <property type="entry name" value="PRK12504.1"/>
    <property type="match status" value="1"/>
</dbReference>
<feature type="transmembrane region" description="Helical" evidence="7">
    <location>
        <begin position="97"/>
        <end position="115"/>
    </location>
</feature>
<feature type="transmembrane region" description="Helical" evidence="7">
    <location>
        <begin position="34"/>
        <end position="54"/>
    </location>
</feature>
<dbReference type="InterPro" id="IPR050616">
    <property type="entry name" value="CPA3_Na-H_Antiporter_A"/>
</dbReference>
<comment type="caution">
    <text evidence="10">The sequence shown here is derived from an EMBL/GenBank/DDBJ whole genome shotgun (WGS) entry which is preliminary data.</text>
</comment>
<accession>A0ABW1KZB9</accession>
<evidence type="ECO:0000256" key="4">
    <source>
        <dbReference type="ARBA" id="ARBA00022692"/>
    </source>
</evidence>
<protein>
    <submittedName>
        <fullName evidence="10">DUF4040 domain-containing protein</fullName>
    </submittedName>
</protein>
<feature type="domain" description="MrpA C-terminal/MbhD" evidence="8">
    <location>
        <begin position="21"/>
        <end position="81"/>
    </location>
</feature>
<evidence type="ECO:0000256" key="3">
    <source>
        <dbReference type="ARBA" id="ARBA00022475"/>
    </source>
</evidence>
<feature type="domain" description="MrpA C-terminal/MbhE" evidence="9">
    <location>
        <begin position="119"/>
        <end position="179"/>
    </location>
</feature>
<keyword evidence="11" id="KW-1185">Reference proteome</keyword>
<evidence type="ECO:0000259" key="9">
    <source>
        <dbReference type="Pfam" id="PF20501"/>
    </source>
</evidence>
<keyword evidence="2" id="KW-0813">Transport</keyword>
<dbReference type="PANTHER" id="PTHR43373:SF1">
    <property type="entry name" value="NA(+)_H(+) ANTIPORTER SUBUNIT A"/>
    <property type="match status" value="1"/>
</dbReference>
<evidence type="ECO:0000313" key="11">
    <source>
        <dbReference type="Proteomes" id="UP001596116"/>
    </source>
</evidence>